<feature type="region of interest" description="Disordered" evidence="2">
    <location>
        <begin position="757"/>
        <end position="1019"/>
    </location>
</feature>
<name>A0A5N5MBV9_9ROSI</name>
<keyword evidence="3" id="KW-0472">Membrane</keyword>
<dbReference type="GO" id="GO:0034338">
    <property type="term" value="F:short-chain carboxylesterase activity"/>
    <property type="evidence" value="ECO:0007669"/>
    <property type="project" value="TreeGrafter"/>
</dbReference>
<feature type="transmembrane region" description="Helical" evidence="3">
    <location>
        <begin position="1910"/>
        <end position="1927"/>
    </location>
</feature>
<feature type="compositionally biased region" description="Polar residues" evidence="2">
    <location>
        <begin position="485"/>
        <end position="499"/>
    </location>
</feature>
<dbReference type="GO" id="GO:0004175">
    <property type="term" value="F:endopeptidase activity"/>
    <property type="evidence" value="ECO:0007669"/>
    <property type="project" value="UniProtKB-ARBA"/>
</dbReference>
<dbReference type="Proteomes" id="UP000326939">
    <property type="component" value="Chromosome 6"/>
</dbReference>
<feature type="compositionally biased region" description="Basic and acidic residues" evidence="2">
    <location>
        <begin position="894"/>
        <end position="906"/>
    </location>
</feature>
<feature type="compositionally biased region" description="Basic and acidic residues" evidence="2">
    <location>
        <begin position="936"/>
        <end position="960"/>
    </location>
</feature>
<organism evidence="6 7">
    <name type="scientific">Salix brachista</name>
    <dbReference type="NCBI Taxonomy" id="2182728"/>
    <lineage>
        <taxon>Eukaryota</taxon>
        <taxon>Viridiplantae</taxon>
        <taxon>Streptophyta</taxon>
        <taxon>Embryophyta</taxon>
        <taxon>Tracheophyta</taxon>
        <taxon>Spermatophyta</taxon>
        <taxon>Magnoliopsida</taxon>
        <taxon>eudicotyledons</taxon>
        <taxon>Gunneridae</taxon>
        <taxon>Pentapetalae</taxon>
        <taxon>rosids</taxon>
        <taxon>fabids</taxon>
        <taxon>Malpighiales</taxon>
        <taxon>Salicaceae</taxon>
        <taxon>Saliceae</taxon>
        <taxon>Salix</taxon>
    </lineage>
</organism>
<feature type="compositionally biased region" description="Basic and acidic residues" evidence="2">
    <location>
        <begin position="794"/>
        <end position="808"/>
    </location>
</feature>
<feature type="compositionally biased region" description="Polar residues" evidence="2">
    <location>
        <begin position="997"/>
        <end position="1019"/>
    </location>
</feature>
<feature type="transmembrane region" description="Helical" evidence="3">
    <location>
        <begin position="1872"/>
        <end position="1890"/>
    </location>
</feature>
<dbReference type="EMBL" id="VDCV01000006">
    <property type="protein sequence ID" value="KAB5552462.1"/>
    <property type="molecule type" value="Genomic_DNA"/>
</dbReference>
<dbReference type="GO" id="GO:0047372">
    <property type="term" value="F:monoacylglycerol lipase activity"/>
    <property type="evidence" value="ECO:0007669"/>
    <property type="project" value="TreeGrafter"/>
</dbReference>
<protein>
    <submittedName>
        <fullName evidence="6">Uncharacterized protein</fullName>
    </submittedName>
</protein>
<evidence type="ECO:0000256" key="2">
    <source>
        <dbReference type="SAM" id="MobiDB-lite"/>
    </source>
</evidence>
<feature type="compositionally biased region" description="Polar residues" evidence="2">
    <location>
        <begin position="1103"/>
        <end position="1112"/>
    </location>
</feature>
<feature type="transmembrane region" description="Helical" evidence="3">
    <location>
        <begin position="1694"/>
        <end position="1715"/>
    </location>
</feature>
<feature type="transmembrane region" description="Helical" evidence="3">
    <location>
        <begin position="1395"/>
        <end position="1413"/>
    </location>
</feature>
<feature type="compositionally biased region" description="Polar residues" evidence="2">
    <location>
        <begin position="907"/>
        <end position="920"/>
    </location>
</feature>
<reference evidence="7" key="1">
    <citation type="journal article" date="2019" name="Gigascience">
        <title>De novo genome assembly of the endangered Acer yangbiense, a plant species with extremely small populations endemic to Yunnan Province, China.</title>
        <authorList>
            <person name="Yang J."/>
            <person name="Wariss H.M."/>
            <person name="Tao L."/>
            <person name="Zhang R."/>
            <person name="Yun Q."/>
            <person name="Hollingsworth P."/>
            <person name="Dao Z."/>
            <person name="Luo G."/>
            <person name="Guo H."/>
            <person name="Ma Y."/>
            <person name="Sun W."/>
        </authorList>
    </citation>
    <scope>NUCLEOTIDE SEQUENCE [LARGE SCALE GENOMIC DNA]</scope>
    <source>
        <strain evidence="7">cv. br00</strain>
    </source>
</reference>
<feature type="transmembrane region" description="Helical" evidence="3">
    <location>
        <begin position="1504"/>
        <end position="1530"/>
    </location>
</feature>
<feature type="compositionally biased region" description="Basic and acidic residues" evidence="2">
    <location>
        <begin position="1056"/>
        <end position="1081"/>
    </location>
</feature>
<proteinExistence type="inferred from homology"/>
<feature type="domain" description="DUF7750" evidence="5">
    <location>
        <begin position="694"/>
        <end position="730"/>
    </location>
</feature>
<evidence type="ECO:0000256" key="3">
    <source>
        <dbReference type="SAM" id="Phobius"/>
    </source>
</evidence>
<feature type="transmembrane region" description="Helical" evidence="3">
    <location>
        <begin position="1663"/>
        <end position="1687"/>
    </location>
</feature>
<feature type="compositionally biased region" description="Polar residues" evidence="2">
    <location>
        <begin position="1129"/>
        <end position="1142"/>
    </location>
</feature>
<feature type="transmembrane region" description="Helical" evidence="3">
    <location>
        <begin position="1843"/>
        <end position="1860"/>
    </location>
</feature>
<comment type="caution">
    <text evidence="6">The sequence shown here is derived from an EMBL/GenBank/DDBJ whole genome shotgun (WGS) entry which is preliminary data.</text>
</comment>
<feature type="region of interest" description="Disordered" evidence="2">
    <location>
        <begin position="463"/>
        <end position="500"/>
    </location>
</feature>
<dbReference type="InterPro" id="IPR050960">
    <property type="entry name" value="AB_hydrolase_4_sf"/>
</dbReference>
<evidence type="ECO:0000256" key="1">
    <source>
        <dbReference type="ARBA" id="ARBA00010884"/>
    </source>
</evidence>
<evidence type="ECO:0000313" key="7">
    <source>
        <dbReference type="Proteomes" id="UP000326939"/>
    </source>
</evidence>
<dbReference type="InterPro" id="IPR056652">
    <property type="entry name" value="DUF7750"/>
</dbReference>
<keyword evidence="3" id="KW-0812">Transmembrane</keyword>
<dbReference type="PANTHER" id="PTHR10794:SF92">
    <property type="entry name" value="EMBRYOGENESIS-ASSOCIATED PROTEIN EMB8"/>
    <property type="match status" value="1"/>
</dbReference>
<feature type="domain" description="CAAX prenyl protease 2/Lysostaphin resistance protein A-like" evidence="4">
    <location>
        <begin position="1798"/>
        <end position="1875"/>
    </location>
</feature>
<dbReference type="GO" id="GO:0080120">
    <property type="term" value="P:CAAX-box protein maturation"/>
    <property type="evidence" value="ECO:0007669"/>
    <property type="project" value="UniProtKB-ARBA"/>
</dbReference>
<feature type="compositionally biased region" description="Basic and acidic residues" evidence="2">
    <location>
        <begin position="757"/>
        <end position="783"/>
    </location>
</feature>
<keyword evidence="3" id="KW-1133">Transmembrane helix</keyword>
<dbReference type="PANTHER" id="PTHR10794">
    <property type="entry name" value="ABHYDROLASE DOMAIN-CONTAINING PROTEIN"/>
    <property type="match status" value="1"/>
</dbReference>
<dbReference type="SUPFAM" id="SSF53474">
    <property type="entry name" value="alpha/beta-Hydrolases"/>
    <property type="match status" value="1"/>
</dbReference>
<feature type="transmembrane region" description="Helical" evidence="3">
    <location>
        <begin position="1480"/>
        <end position="1498"/>
    </location>
</feature>
<dbReference type="InterPro" id="IPR029058">
    <property type="entry name" value="AB_hydrolase_fold"/>
</dbReference>
<comment type="similarity">
    <text evidence="1">Belongs to the AB hydrolase superfamily. AB hydrolase 4 family.</text>
</comment>
<accession>A0A5N5MBV9</accession>
<feature type="region of interest" description="Disordered" evidence="2">
    <location>
        <begin position="1054"/>
        <end position="1142"/>
    </location>
</feature>
<feature type="transmembrane region" description="Helical" evidence="3">
    <location>
        <begin position="1742"/>
        <end position="1765"/>
    </location>
</feature>
<keyword evidence="7" id="KW-1185">Reference proteome</keyword>
<gene>
    <name evidence="6" type="ORF">DKX38_009773</name>
</gene>
<evidence type="ECO:0000259" key="5">
    <source>
        <dbReference type="Pfam" id="PF24930"/>
    </source>
</evidence>
<dbReference type="Pfam" id="PF02517">
    <property type="entry name" value="Rce1-like"/>
    <property type="match status" value="1"/>
</dbReference>
<evidence type="ECO:0000313" key="6">
    <source>
        <dbReference type="EMBL" id="KAB5552462.1"/>
    </source>
</evidence>
<sequence length="1944" mass="212851">MNTNLHHLKPPLLNPHLFFSPKNPYQFRYYKRRRLKPCKSSSNFLEPFKNLLIQFPPPNTLDILAPALGLASGITLFLSQSNKFSKSSNIGEWVLFSSPTPFNRFVILRCPSISFEGSEFIENVNDELVEGDRHFVRLNSGKIGVRRESGEGLKLEFQRVCVNTEDGGVISLDWPADLELEEEHGLDTTLLLVPGTAKGSSEDNVRFLVVDALKRGFFPVVMNPRGCAASPITTARLFTAADSDDISTAIQFISKARPWTTLMGVGWGYGANMLTKYLAEVGECTPLTAATCINNPFDLEEATRCSPYHVALDQKLTGGLIDILQSNKEIFQGRAKGFDVENALVSKSVRDFEKAISMVSYGFEEIEDFYSKSSTRGMVGNVKIPVLFIQSDDGTVPLFSIPRSLIAENPFTSLLLCSCVPSSAVKSGRAAVSWCQNLTIEWLTAVELGLLKGRHPLLKDVDVNFNPSKGPPPVESRVSDKRVQLNKQSSLSPTDSSGYTLEPINKILQDIQSRSRKDSQRDLKLDEELQGVGNGVVQQRTSVDAELIEQDSADPVDIESGYTLEPINKILQDIQSRSRKDSQRDLKLDEELQGDENGVVQQRTSVDAELIEQDSADPVDIESGQAQQTAQVVMNMLDVMMPGTLTKEKKKVILRIAILANFTEAQNSTISSIDLTILGNISMVFYNTDLVLVQVLTAVGQGETIMKALQDAVPEEVLGKLTTSVTGILQAQHRNLKVDGLLSSGEVPNIPITKIQEKVREVSSEEVTSKDPHSPDQMERAEDLTDGSVNNQPETEKSGAASEKELHSSKNIQKSIETIQSQVMSSQQGDPSGFDRKVPNESGHKNEKDEQGEKGLETSSIPNITSHSEKAGSTEETIIDESKVEQGGGTPLVEAKRENKNEEKTADSSADQNGIVSANMTEEPLPPAVSATDSQTIERDGNGDQKNEDKSADSSADQKRIVSANITEEPRPPAVSASDSETIETDGNGDQKRENKTMQPANDQNKPPTSDSNPPTFSVTEALDALTGMDDSTQVAVNNVFGVLENMISQLEEETDHEKNIKNKNEAEGELVDSKPKKLENANDSGKLSDTLHHPPVHKLHQSGGNQQNAASSGLVEEEPTADPILFSGNGTRGSQGDTASNYEIKEEPKNDQLVSGKYLAGYDRHVNSIPLYVTANPYGDFLQNKYFHRYLLSKFPNSKPLDLDTTTALLLDYFPEEGKWKLLEHPGITGESVGGVITTSNDAGIKIQVYSSGKENDGENYIEPSYVVLDTEKLQEPVEEYSTVENITENGDDILDELIEFVKIVVLDALRIEAGHKLGAASKKEMKSYLARDLELVADAVSLAVGRNKDHTWCLKGKYHRIEGTEEKVGTVHGEQIVKAISSAVLRTNNLRRLLPVGVIIGSSLAALRKYFHVVTRNKNDIKSSGQTQNHGQKSQDKACIKEMDHKLTIKTAHTTSLNSLINREGEEATLKTTNNDRVMVGAVTAAFGASALLVQQQGSGNYLSLFISIMFLSFSPFYVFFWIFASFLMPIVTLTAKDPSNSKEGGESSPKFLKERGNLLKEAEKLEVTESEKNQNIVTSLAEKAMSVAGPVVPTKEDGGVDQERLVAMLANLGQQGGMLKLVGKIALLWGGIRGAMSLTDKLILFLHIAERPLYQRVLGFAGMVLVLWSPVFVPLLPTLVLSWTTSNPSRFAEFVCIVGLYTAIMILVTLWGRRIRGYEDPLEQYGLDLTALPKIQNCLWGLIGGVLLVVSIQSLNALLGCVTFSWPSSIPSSSLDAMTWLKLCAKMIMLAGRGIITASGIVLVEELLFRSWLPEEIKADVGYHQAIIISGLAFSLFQRSVWAIPGLWLFSLALAGFRQRSGGSLSIPIGLRTGIMASSFVLQTGGVLTYKPSYPVWVTGTPQLQPFSGAIGLAFSLLLAVILYPRQPPLEEKSLARSDEQ</sequence>
<feature type="compositionally biased region" description="Polar residues" evidence="2">
    <location>
        <begin position="809"/>
        <end position="830"/>
    </location>
</feature>
<dbReference type="Pfam" id="PF24930">
    <property type="entry name" value="DUF7750"/>
    <property type="match status" value="2"/>
</dbReference>
<feature type="compositionally biased region" description="Basic and acidic residues" evidence="2">
    <location>
        <begin position="833"/>
        <end position="856"/>
    </location>
</feature>
<evidence type="ECO:0000259" key="4">
    <source>
        <dbReference type="Pfam" id="PF02517"/>
    </source>
</evidence>
<feature type="domain" description="DUF7750" evidence="5">
    <location>
        <begin position="624"/>
        <end position="655"/>
    </location>
</feature>
<dbReference type="Gene3D" id="3.40.50.1820">
    <property type="entry name" value="alpha/beta hydrolase"/>
    <property type="match status" value="1"/>
</dbReference>
<feature type="compositionally biased region" description="Polar residues" evidence="2">
    <location>
        <begin position="857"/>
        <end position="866"/>
    </location>
</feature>
<dbReference type="InterPro" id="IPR003675">
    <property type="entry name" value="Rce1/LyrA-like_dom"/>
</dbReference>